<dbReference type="EMBL" id="CP002737">
    <property type="protein sequence ID" value="AEF96530.1"/>
    <property type="molecule type" value="Genomic_DNA"/>
</dbReference>
<dbReference type="Proteomes" id="UP000009227">
    <property type="component" value="Chromosome"/>
</dbReference>
<dbReference type="InterPro" id="IPR012340">
    <property type="entry name" value="NA-bd_OB-fold"/>
</dbReference>
<dbReference type="PANTHER" id="PTHR10602">
    <property type="entry name" value="EUKARYOTIC TRANSLATION INITIATION FACTOR 2 SUBUNIT 1"/>
    <property type="match status" value="1"/>
</dbReference>
<dbReference type="NCBIfam" id="NF003064">
    <property type="entry name" value="PRK03987.1-4"/>
    <property type="match status" value="1"/>
</dbReference>
<dbReference type="SUPFAM" id="SSF116742">
    <property type="entry name" value="eIF2alpha middle domain-like"/>
    <property type="match status" value="1"/>
</dbReference>
<evidence type="ECO:0000256" key="7">
    <source>
        <dbReference type="ARBA" id="ARBA00022917"/>
    </source>
</evidence>
<dbReference type="Gene3D" id="1.10.150.190">
    <property type="entry name" value="Translation initiation factor 2, subunit 1, domain 2"/>
    <property type="match status" value="1"/>
</dbReference>
<comment type="similarity">
    <text evidence="2 10">Belongs to the eIF-2-alpha family.</text>
</comment>
<dbReference type="Gene3D" id="3.30.70.1130">
    <property type="entry name" value="EIF_2_alpha"/>
    <property type="match status" value="1"/>
</dbReference>
<dbReference type="FunFam" id="3.30.70.1130:FF:000002">
    <property type="entry name" value="Translation initiation factor 2 subunit alpha"/>
    <property type="match status" value="1"/>
</dbReference>
<dbReference type="GO" id="GO:0043022">
    <property type="term" value="F:ribosome binding"/>
    <property type="evidence" value="ECO:0007669"/>
    <property type="project" value="TreeGrafter"/>
</dbReference>
<evidence type="ECO:0000256" key="6">
    <source>
        <dbReference type="ARBA" id="ARBA00022884"/>
    </source>
</evidence>
<proteinExistence type="inferred from homology"/>
<evidence type="ECO:0000256" key="10">
    <source>
        <dbReference type="HAMAP-Rule" id="MF_00231"/>
    </source>
</evidence>
<dbReference type="InterPro" id="IPR011488">
    <property type="entry name" value="TIF_2_asu"/>
</dbReference>
<dbReference type="AlphaFoldDB" id="F6BDG9"/>
<keyword evidence="6 10" id="KW-0694">RNA-binding</keyword>
<evidence type="ECO:0000256" key="1">
    <source>
        <dbReference type="ARBA" id="ARBA00003323"/>
    </source>
</evidence>
<dbReference type="KEGG" id="mig:Metig_0988"/>
<dbReference type="InterPro" id="IPR022964">
    <property type="entry name" value="TIF2_asu_arc"/>
</dbReference>
<dbReference type="Pfam" id="PF00575">
    <property type="entry name" value="S1"/>
    <property type="match status" value="1"/>
</dbReference>
<feature type="domain" description="S1 motif" evidence="11">
    <location>
        <begin position="23"/>
        <end position="94"/>
    </location>
</feature>
<dbReference type="Pfam" id="PF07541">
    <property type="entry name" value="EIF_2_alpha"/>
    <property type="match status" value="1"/>
</dbReference>
<dbReference type="SUPFAM" id="SSF50249">
    <property type="entry name" value="Nucleic acid-binding proteins"/>
    <property type="match status" value="1"/>
</dbReference>
<dbReference type="NCBIfam" id="NF003062">
    <property type="entry name" value="PRK03987.1-1"/>
    <property type="match status" value="1"/>
</dbReference>
<gene>
    <name evidence="10" type="primary">eif2a</name>
    <name evidence="12" type="ordered locus">Metig_0988</name>
</gene>
<dbReference type="GO" id="GO:0003743">
    <property type="term" value="F:translation initiation factor activity"/>
    <property type="evidence" value="ECO:0007669"/>
    <property type="project" value="UniProtKB-UniRule"/>
</dbReference>
<name>F6BDG9_METIK</name>
<reference evidence="12 13" key="1">
    <citation type="submission" date="2011-05" db="EMBL/GenBank/DDBJ databases">
        <title>Complete sequence of Methanotorris igneus Kol 5.</title>
        <authorList>
            <consortium name="US DOE Joint Genome Institute"/>
            <person name="Lucas S."/>
            <person name="Han J."/>
            <person name="Lapidus A."/>
            <person name="Cheng J.-F."/>
            <person name="Goodwin L."/>
            <person name="Pitluck S."/>
            <person name="Peters L."/>
            <person name="Mikhailova N."/>
            <person name="Chertkov O."/>
            <person name="Han C."/>
            <person name="Tapia R."/>
            <person name="Land M."/>
            <person name="Hauser L."/>
            <person name="Kyrpides N."/>
            <person name="Ivanova N."/>
            <person name="Pagani I."/>
            <person name="Sieprawska-Lupa M."/>
            <person name="Whitman W."/>
            <person name="Woyke T."/>
        </authorList>
    </citation>
    <scope>NUCLEOTIDE SEQUENCE [LARGE SCALE GENOMIC DNA]</scope>
    <source>
        <strain evidence="13">DSM 5666 / JCM 11834 / Kol 5</strain>
    </source>
</reference>
<dbReference type="NCBIfam" id="NF003063">
    <property type="entry name" value="PRK03987.1-2"/>
    <property type="match status" value="1"/>
</dbReference>
<evidence type="ECO:0000313" key="12">
    <source>
        <dbReference type="EMBL" id="AEF96530.1"/>
    </source>
</evidence>
<dbReference type="FunFam" id="2.40.50.140:FF:000015">
    <property type="entry name" value="Eukaryotic translation initiation factor 2 subunit alpha"/>
    <property type="match status" value="1"/>
</dbReference>
<comment type="function">
    <text evidence="1 10">eIF-2 functions in the early steps of protein synthesis by forming a ternary complex with GTP and initiator tRNA.</text>
</comment>
<dbReference type="STRING" id="880724.Metig_0988"/>
<evidence type="ECO:0000313" key="13">
    <source>
        <dbReference type="Proteomes" id="UP000009227"/>
    </source>
</evidence>
<dbReference type="CDD" id="cd04452">
    <property type="entry name" value="S1_IF2_alpha"/>
    <property type="match status" value="1"/>
</dbReference>
<keyword evidence="13" id="KW-1185">Reference proteome</keyword>
<dbReference type="HOGENOM" id="CLU_033458_0_2_2"/>
<keyword evidence="5 10" id="KW-0396">Initiation factor</keyword>
<protein>
    <recommendedName>
        <fullName evidence="4 10">Translation initiation factor 2 subunit alpha</fullName>
    </recommendedName>
    <alternativeName>
        <fullName evidence="8 10">aIF2-alpha</fullName>
    </alternativeName>
    <alternativeName>
        <fullName evidence="9 10">eIF-2-alpha</fullName>
    </alternativeName>
</protein>
<evidence type="ECO:0000256" key="9">
    <source>
        <dbReference type="ARBA" id="ARBA00033333"/>
    </source>
</evidence>
<dbReference type="HAMAP" id="MF_00231">
    <property type="entry name" value="eIF_2_alpha"/>
    <property type="match status" value="1"/>
</dbReference>
<evidence type="ECO:0000256" key="3">
    <source>
        <dbReference type="ARBA" id="ARBA00011243"/>
    </source>
</evidence>
<evidence type="ECO:0000256" key="8">
    <source>
        <dbReference type="ARBA" id="ARBA00030860"/>
    </source>
</evidence>
<sequence>MVLLSKIVIIGGVFMRRDFPEEGDIVIGTVIDVKPFGAFVELLEYPGKEGMVHISEVSSGWIKNIRDYIKKGQRVVAKVMRVNKEKGQIDLSLKRVTEQQKRAKVQEWKRFQRAEKMLEMAAQKLGKSLEEAWEEVGYLLEEEFGELYSAFEGLVIEGKDLLADLDIPQEWVDVLYEIAKENIELTNVKVEGFVELKSLAPNGVKIIKKALTNALKANPYEDVEVKITYVGSPKYRIEVIAPDYKSGEEVLKKVADKAIEYMEKHGGEGKFYRE</sequence>
<accession>F6BDG9</accession>
<dbReference type="SUPFAM" id="SSF110993">
    <property type="entry name" value="eIF-2-alpha, C-terminal domain"/>
    <property type="match status" value="1"/>
</dbReference>
<dbReference type="InterPro" id="IPR024054">
    <property type="entry name" value="TIF2_asu_middle_sf"/>
</dbReference>
<dbReference type="InterPro" id="IPR044126">
    <property type="entry name" value="S1_IF2_alpha"/>
</dbReference>
<dbReference type="GO" id="GO:0003723">
    <property type="term" value="F:RNA binding"/>
    <property type="evidence" value="ECO:0007669"/>
    <property type="project" value="UniProtKB-UniRule"/>
</dbReference>
<keyword evidence="7 10" id="KW-0648">Protein biosynthesis</keyword>
<organism evidence="13">
    <name type="scientific">Methanotorris igneus (strain DSM 5666 / JCM 11834 / Kol 5)</name>
    <dbReference type="NCBI Taxonomy" id="880724"/>
    <lineage>
        <taxon>Archaea</taxon>
        <taxon>Methanobacteriati</taxon>
        <taxon>Methanobacteriota</taxon>
        <taxon>Methanomada group</taxon>
        <taxon>Methanococci</taxon>
        <taxon>Methanococcales</taxon>
        <taxon>Methanocaldococcaceae</taxon>
        <taxon>Methanotorris</taxon>
    </lineage>
</organism>
<comment type="subunit">
    <text evidence="3 10">Heterotrimer composed of an alpha, a beta and a gamma chain.</text>
</comment>
<evidence type="ECO:0000259" key="11">
    <source>
        <dbReference type="PROSITE" id="PS50126"/>
    </source>
</evidence>
<evidence type="ECO:0000256" key="4">
    <source>
        <dbReference type="ARBA" id="ARBA00013678"/>
    </source>
</evidence>
<evidence type="ECO:0000256" key="2">
    <source>
        <dbReference type="ARBA" id="ARBA00007223"/>
    </source>
</evidence>
<dbReference type="Gene3D" id="2.40.50.140">
    <property type="entry name" value="Nucleic acid-binding proteins"/>
    <property type="match status" value="1"/>
</dbReference>
<dbReference type="InterPro" id="IPR003029">
    <property type="entry name" value="S1_domain"/>
</dbReference>
<dbReference type="PANTHER" id="PTHR10602:SF0">
    <property type="entry name" value="EUKARYOTIC TRANSLATION INITIATION FACTOR 2 SUBUNIT 1"/>
    <property type="match status" value="1"/>
</dbReference>
<dbReference type="PROSITE" id="PS50126">
    <property type="entry name" value="S1"/>
    <property type="match status" value="1"/>
</dbReference>
<dbReference type="FunFam" id="1.10.150.190:FF:000006">
    <property type="entry name" value="Translation initiation factor 2 subunit alpha"/>
    <property type="match status" value="1"/>
</dbReference>
<dbReference type="SMART" id="SM00316">
    <property type="entry name" value="S1"/>
    <property type="match status" value="1"/>
</dbReference>
<dbReference type="InterPro" id="IPR024055">
    <property type="entry name" value="TIF2_asu_C"/>
</dbReference>
<evidence type="ECO:0000256" key="5">
    <source>
        <dbReference type="ARBA" id="ARBA00022540"/>
    </source>
</evidence>